<dbReference type="PANTHER" id="PTHR35910">
    <property type="entry name" value="2EXR DOMAIN-CONTAINING PROTEIN"/>
    <property type="match status" value="1"/>
</dbReference>
<proteinExistence type="predicted"/>
<name>A0ABR4JIG9_9EURO</name>
<dbReference type="RefSeq" id="XP_070893733.1">
    <property type="nucleotide sequence ID" value="XM_071047061.1"/>
</dbReference>
<comment type="caution">
    <text evidence="2">The sequence shown here is derived from an EMBL/GenBank/DDBJ whole genome shotgun (WGS) entry which is preliminary data.</text>
</comment>
<organism evidence="2 3">
    <name type="scientific">Aspergillus pseudodeflectus</name>
    <dbReference type="NCBI Taxonomy" id="176178"/>
    <lineage>
        <taxon>Eukaryota</taxon>
        <taxon>Fungi</taxon>
        <taxon>Dikarya</taxon>
        <taxon>Ascomycota</taxon>
        <taxon>Pezizomycotina</taxon>
        <taxon>Eurotiomycetes</taxon>
        <taxon>Eurotiomycetidae</taxon>
        <taxon>Eurotiales</taxon>
        <taxon>Aspergillaceae</taxon>
        <taxon>Aspergillus</taxon>
        <taxon>Aspergillus subgen. Nidulantes</taxon>
    </lineage>
</organism>
<gene>
    <name evidence="2" type="ORF">BJX68DRAFT_271896</name>
</gene>
<feature type="domain" description="2EXR" evidence="1">
    <location>
        <begin position="11"/>
        <end position="132"/>
    </location>
</feature>
<accession>A0ABR4JIG9</accession>
<sequence length="300" mass="34753">MNPIRMANAKFHLFPCLPTELRLHIWHDALPATLGAGSAAFPYKKGCWGPRHLTPGDLEYDSMNDDLNLNFEFDHTLLDPLKLHLPLFHVNHEARSVALNWIQNQNLTIHFNRQKSGQLVFIRPFNAETDTLYVARSQWHDFICEPLERPFEEDLVERHLGCPGPAFSRLAIDDWTLSNEANCLAELFDHYYTIVTVFVIVEFRSEEGVGGESEAEHVAAARNPTQWREIESSHLLGPTFYWDEASRSFLWKDIVEGTEVTDYPLWKTLNYMGQKLPDVLAGWRRRRFEVRPACLVTKYT</sequence>
<keyword evidence="3" id="KW-1185">Reference proteome</keyword>
<dbReference type="PANTHER" id="PTHR35910:SF6">
    <property type="entry name" value="2EXR DOMAIN-CONTAINING PROTEIN"/>
    <property type="match status" value="1"/>
</dbReference>
<dbReference type="Proteomes" id="UP001610444">
    <property type="component" value="Unassembled WGS sequence"/>
</dbReference>
<reference evidence="2 3" key="1">
    <citation type="submission" date="2024-07" db="EMBL/GenBank/DDBJ databases">
        <title>Section-level genome sequencing and comparative genomics of Aspergillus sections Usti and Cavernicolus.</title>
        <authorList>
            <consortium name="Lawrence Berkeley National Laboratory"/>
            <person name="Nybo J.L."/>
            <person name="Vesth T.C."/>
            <person name="Theobald S."/>
            <person name="Frisvad J.C."/>
            <person name="Larsen T.O."/>
            <person name="Kjaerboelling I."/>
            <person name="Rothschild-Mancinelli K."/>
            <person name="Lyhne E.K."/>
            <person name="Kogle M.E."/>
            <person name="Barry K."/>
            <person name="Clum A."/>
            <person name="Na H."/>
            <person name="Ledsgaard L."/>
            <person name="Lin J."/>
            <person name="Lipzen A."/>
            <person name="Kuo A."/>
            <person name="Riley R."/>
            <person name="Mondo S."/>
            <person name="LaButti K."/>
            <person name="Haridas S."/>
            <person name="Pangalinan J."/>
            <person name="Salamov A.A."/>
            <person name="Simmons B.A."/>
            <person name="Magnuson J.K."/>
            <person name="Chen J."/>
            <person name="Drula E."/>
            <person name="Henrissat B."/>
            <person name="Wiebenga A."/>
            <person name="Lubbers R.J."/>
            <person name="Gomes A.C."/>
            <person name="Macurrencykelacurrency M.R."/>
            <person name="Stajich J."/>
            <person name="Grigoriev I.V."/>
            <person name="Mortensen U.H."/>
            <person name="De vries R.P."/>
            <person name="Baker S.E."/>
            <person name="Andersen M.R."/>
        </authorList>
    </citation>
    <scope>NUCLEOTIDE SEQUENCE [LARGE SCALE GENOMIC DNA]</scope>
    <source>
        <strain evidence="2 3">CBS 756.74</strain>
    </source>
</reference>
<evidence type="ECO:0000313" key="3">
    <source>
        <dbReference type="Proteomes" id="UP001610444"/>
    </source>
</evidence>
<evidence type="ECO:0000259" key="1">
    <source>
        <dbReference type="Pfam" id="PF20150"/>
    </source>
</evidence>
<dbReference type="InterPro" id="IPR045518">
    <property type="entry name" value="2EXR"/>
</dbReference>
<dbReference type="Pfam" id="PF20150">
    <property type="entry name" value="2EXR"/>
    <property type="match status" value="1"/>
</dbReference>
<dbReference type="GeneID" id="98162225"/>
<protein>
    <recommendedName>
        <fullName evidence="1">2EXR domain-containing protein</fullName>
    </recommendedName>
</protein>
<evidence type="ECO:0000313" key="2">
    <source>
        <dbReference type="EMBL" id="KAL2839845.1"/>
    </source>
</evidence>
<dbReference type="EMBL" id="JBFXLR010000070">
    <property type="protein sequence ID" value="KAL2839845.1"/>
    <property type="molecule type" value="Genomic_DNA"/>
</dbReference>